<dbReference type="SUPFAM" id="SSF46785">
    <property type="entry name" value="Winged helix' DNA-binding domain"/>
    <property type="match status" value="1"/>
</dbReference>
<name>A0A0G1YPB9_9BACT</name>
<organism evidence="5 6">
    <name type="scientific">Candidatus Kaiserbacteria bacterium GW2011_GWA2_49_19</name>
    <dbReference type="NCBI Taxonomy" id="1618669"/>
    <lineage>
        <taxon>Bacteria</taxon>
        <taxon>Candidatus Kaiseribacteriota</taxon>
    </lineage>
</organism>
<dbReference type="Gene3D" id="1.10.10.10">
    <property type="entry name" value="Winged helix-like DNA-binding domain superfamily/Winged helix DNA-binding domain"/>
    <property type="match status" value="1"/>
</dbReference>
<keyword evidence="3" id="KW-0804">Transcription</keyword>
<evidence type="ECO:0000256" key="3">
    <source>
        <dbReference type="ARBA" id="ARBA00023163"/>
    </source>
</evidence>
<keyword evidence="2" id="KW-0238">DNA-binding</keyword>
<dbReference type="SMART" id="SM00418">
    <property type="entry name" value="HTH_ARSR"/>
    <property type="match status" value="1"/>
</dbReference>
<dbReference type="InterPro" id="IPR051011">
    <property type="entry name" value="Metal_resp_trans_reg"/>
</dbReference>
<dbReference type="Pfam" id="PF01022">
    <property type="entry name" value="HTH_5"/>
    <property type="match status" value="1"/>
</dbReference>
<accession>A0A0G1YPB9</accession>
<evidence type="ECO:0000259" key="4">
    <source>
        <dbReference type="PROSITE" id="PS50987"/>
    </source>
</evidence>
<feature type="domain" description="HTH arsR-type" evidence="4">
    <location>
        <begin position="1"/>
        <end position="91"/>
    </location>
</feature>
<dbReference type="InterPro" id="IPR036388">
    <property type="entry name" value="WH-like_DNA-bd_sf"/>
</dbReference>
<dbReference type="PANTHER" id="PTHR43132">
    <property type="entry name" value="ARSENICAL RESISTANCE OPERON REPRESSOR ARSR-RELATED"/>
    <property type="match status" value="1"/>
</dbReference>
<sequence>MTTMNYRQLERLVRGFSNHRRIQILELLQRTPEMSVEETASVLKINYKTVAEHIRRLAIAGLVIKRNEKNAVRHKITRRALGVLKFLRTLE</sequence>
<dbReference type="InterPro" id="IPR036390">
    <property type="entry name" value="WH_DNA-bd_sf"/>
</dbReference>
<dbReference type="GO" id="GO:0003677">
    <property type="term" value="F:DNA binding"/>
    <property type="evidence" value="ECO:0007669"/>
    <property type="project" value="UniProtKB-KW"/>
</dbReference>
<dbReference type="InterPro" id="IPR001845">
    <property type="entry name" value="HTH_ArsR_DNA-bd_dom"/>
</dbReference>
<dbReference type="CDD" id="cd00090">
    <property type="entry name" value="HTH_ARSR"/>
    <property type="match status" value="1"/>
</dbReference>
<dbReference type="PANTHER" id="PTHR43132:SF2">
    <property type="entry name" value="ARSENICAL RESISTANCE OPERON REPRESSOR ARSR-RELATED"/>
    <property type="match status" value="1"/>
</dbReference>
<dbReference type="PROSITE" id="PS50987">
    <property type="entry name" value="HTH_ARSR_2"/>
    <property type="match status" value="1"/>
</dbReference>
<gene>
    <name evidence="5" type="ORF">UY44_C0015G0015</name>
</gene>
<reference evidence="5 6" key="1">
    <citation type="journal article" date="2015" name="Nature">
        <title>rRNA introns, odd ribosomes, and small enigmatic genomes across a large radiation of phyla.</title>
        <authorList>
            <person name="Brown C.T."/>
            <person name="Hug L.A."/>
            <person name="Thomas B.C."/>
            <person name="Sharon I."/>
            <person name="Castelle C.J."/>
            <person name="Singh A."/>
            <person name="Wilkins M.J."/>
            <person name="Williams K.H."/>
            <person name="Banfield J.F."/>
        </authorList>
    </citation>
    <scope>NUCLEOTIDE SEQUENCE [LARGE SCALE GENOMIC DNA]</scope>
</reference>
<dbReference type="GO" id="GO:0003700">
    <property type="term" value="F:DNA-binding transcription factor activity"/>
    <property type="evidence" value="ECO:0007669"/>
    <property type="project" value="InterPro"/>
</dbReference>
<comment type="caution">
    <text evidence="5">The sequence shown here is derived from an EMBL/GenBank/DDBJ whole genome shotgun (WGS) entry which is preliminary data.</text>
</comment>
<dbReference type="InterPro" id="IPR011991">
    <property type="entry name" value="ArsR-like_HTH"/>
</dbReference>
<proteinExistence type="predicted"/>
<protein>
    <recommendedName>
        <fullName evidence="4">HTH arsR-type domain-containing protein</fullName>
    </recommendedName>
</protein>
<dbReference type="EMBL" id="LCPZ01000015">
    <property type="protein sequence ID" value="KKW08199.1"/>
    <property type="molecule type" value="Genomic_DNA"/>
</dbReference>
<dbReference type="Proteomes" id="UP000033965">
    <property type="component" value="Unassembled WGS sequence"/>
</dbReference>
<keyword evidence="1" id="KW-0805">Transcription regulation</keyword>
<dbReference type="AlphaFoldDB" id="A0A0G1YPB9"/>
<evidence type="ECO:0000256" key="2">
    <source>
        <dbReference type="ARBA" id="ARBA00023125"/>
    </source>
</evidence>
<evidence type="ECO:0000313" key="6">
    <source>
        <dbReference type="Proteomes" id="UP000033965"/>
    </source>
</evidence>
<evidence type="ECO:0000313" key="5">
    <source>
        <dbReference type="EMBL" id="KKW08199.1"/>
    </source>
</evidence>
<evidence type="ECO:0000256" key="1">
    <source>
        <dbReference type="ARBA" id="ARBA00023015"/>
    </source>
</evidence>